<evidence type="ECO:0000256" key="1">
    <source>
        <dbReference type="SAM" id="MobiDB-lite"/>
    </source>
</evidence>
<comment type="caution">
    <text evidence="2">The sequence shown here is derived from an EMBL/GenBank/DDBJ whole genome shotgun (WGS) entry which is preliminary data.</text>
</comment>
<sequence>MTNDETSTHHGTLPEPTNLRDTLERAGIEHLDVDEERVVVIYQQAILMVTATDGQVTATQELDVELWEAAPRSTAPDPESVLTSFTDEVVAATDTTPR</sequence>
<organism evidence="2 3">
    <name type="scientific">Haloarcula nitratireducens</name>
    <dbReference type="NCBI Taxonomy" id="2487749"/>
    <lineage>
        <taxon>Archaea</taxon>
        <taxon>Methanobacteriati</taxon>
        <taxon>Methanobacteriota</taxon>
        <taxon>Stenosarchaea group</taxon>
        <taxon>Halobacteria</taxon>
        <taxon>Halobacteriales</taxon>
        <taxon>Haloarculaceae</taxon>
        <taxon>Haloarcula</taxon>
    </lineage>
</organism>
<keyword evidence="3" id="KW-1185">Reference proteome</keyword>
<gene>
    <name evidence="2" type="ORF">EGH23_24510</name>
</gene>
<dbReference type="RefSeq" id="WP_220582614.1">
    <property type="nucleotide sequence ID" value="NZ_RKLT01000036.1"/>
</dbReference>
<dbReference type="AlphaFoldDB" id="A0AAW4PK79"/>
<accession>A0AAW4PK79</accession>
<dbReference type="Proteomes" id="UP001430455">
    <property type="component" value="Unassembled WGS sequence"/>
</dbReference>
<evidence type="ECO:0000313" key="3">
    <source>
        <dbReference type="Proteomes" id="UP001430455"/>
    </source>
</evidence>
<dbReference type="EMBL" id="RKLT01000036">
    <property type="protein sequence ID" value="MBX0298033.1"/>
    <property type="molecule type" value="Genomic_DNA"/>
</dbReference>
<protein>
    <recommendedName>
        <fullName evidence="4">Halobacterial output domain-containing protein</fullName>
    </recommendedName>
</protein>
<reference evidence="2 3" key="1">
    <citation type="submission" date="2021-06" db="EMBL/GenBank/DDBJ databases">
        <title>Halomicroarcula sp. a new haloarchaeum isolated from saline soil.</title>
        <authorList>
            <person name="Duran-Viseras A."/>
            <person name="Sanchez-Porro C."/>
            <person name="Ventosa A."/>
        </authorList>
    </citation>
    <scope>NUCLEOTIDE SEQUENCE [LARGE SCALE GENOMIC DNA]</scope>
    <source>
        <strain evidence="2 3">F27</strain>
    </source>
</reference>
<feature type="region of interest" description="Disordered" evidence="1">
    <location>
        <begin position="1"/>
        <end position="20"/>
    </location>
</feature>
<evidence type="ECO:0008006" key="4">
    <source>
        <dbReference type="Google" id="ProtNLM"/>
    </source>
</evidence>
<evidence type="ECO:0000313" key="2">
    <source>
        <dbReference type="EMBL" id="MBX0298033.1"/>
    </source>
</evidence>
<proteinExistence type="predicted"/>
<name>A0AAW4PK79_9EURY</name>